<dbReference type="Pfam" id="PF00975">
    <property type="entry name" value="Thioesterase"/>
    <property type="match status" value="1"/>
</dbReference>
<dbReference type="SUPFAM" id="SSF53474">
    <property type="entry name" value="alpha/beta-Hydrolases"/>
    <property type="match status" value="1"/>
</dbReference>
<keyword evidence="5" id="KW-1185">Reference proteome</keyword>
<protein>
    <submittedName>
        <fullName evidence="4">Thioesterase II family protein</fullName>
    </submittedName>
</protein>
<feature type="domain" description="Thioesterase TesA-like" evidence="3">
    <location>
        <begin position="29"/>
        <end position="254"/>
    </location>
</feature>
<evidence type="ECO:0000259" key="3">
    <source>
        <dbReference type="SMART" id="SM00824"/>
    </source>
</evidence>
<dbReference type="EMBL" id="JBHSPC010000118">
    <property type="protein sequence ID" value="MFC5674533.1"/>
    <property type="molecule type" value="Genomic_DNA"/>
</dbReference>
<comment type="caution">
    <text evidence="4">The sequence shown here is derived from an EMBL/GenBank/DDBJ whole genome shotgun (WGS) entry which is preliminary data.</text>
</comment>
<gene>
    <name evidence="4" type="ORF">ACFP2V_32030</name>
</gene>
<evidence type="ECO:0000313" key="5">
    <source>
        <dbReference type="Proteomes" id="UP001596183"/>
    </source>
</evidence>
<dbReference type="InterPro" id="IPR001031">
    <property type="entry name" value="Thioesterase"/>
</dbReference>
<dbReference type="PANTHER" id="PTHR11487">
    <property type="entry name" value="THIOESTERASE"/>
    <property type="match status" value="1"/>
</dbReference>
<dbReference type="PANTHER" id="PTHR11487:SF0">
    <property type="entry name" value="S-ACYL FATTY ACID SYNTHASE THIOESTERASE, MEDIUM CHAIN"/>
    <property type="match status" value="1"/>
</dbReference>
<dbReference type="Proteomes" id="UP001596183">
    <property type="component" value="Unassembled WGS sequence"/>
</dbReference>
<dbReference type="Gene3D" id="3.40.50.1820">
    <property type="entry name" value="alpha/beta hydrolase"/>
    <property type="match status" value="1"/>
</dbReference>
<evidence type="ECO:0000256" key="2">
    <source>
        <dbReference type="ARBA" id="ARBA00022801"/>
    </source>
</evidence>
<evidence type="ECO:0000313" key="4">
    <source>
        <dbReference type="EMBL" id="MFC5674533.1"/>
    </source>
</evidence>
<keyword evidence="2" id="KW-0378">Hydrolase</keyword>
<dbReference type="InterPro" id="IPR020802">
    <property type="entry name" value="TesA-like"/>
</dbReference>
<dbReference type="SMART" id="SM00824">
    <property type="entry name" value="PKS_TE"/>
    <property type="match status" value="1"/>
</dbReference>
<evidence type="ECO:0000256" key="1">
    <source>
        <dbReference type="ARBA" id="ARBA00007169"/>
    </source>
</evidence>
<comment type="similarity">
    <text evidence="1">Belongs to the thioesterase family.</text>
</comment>
<proteinExistence type="inferred from homology"/>
<dbReference type="RefSeq" id="WP_381218782.1">
    <property type="nucleotide sequence ID" value="NZ_JBHSPC010000118.1"/>
</dbReference>
<organism evidence="4 5">
    <name type="scientific">Streptomyces incanus</name>
    <dbReference type="NCBI Taxonomy" id="887453"/>
    <lineage>
        <taxon>Bacteria</taxon>
        <taxon>Bacillati</taxon>
        <taxon>Actinomycetota</taxon>
        <taxon>Actinomycetes</taxon>
        <taxon>Kitasatosporales</taxon>
        <taxon>Streptomycetaceae</taxon>
        <taxon>Streptomyces</taxon>
    </lineage>
</organism>
<accession>A0ABW0XVP3</accession>
<dbReference type="InterPro" id="IPR012223">
    <property type="entry name" value="TEII"/>
</dbReference>
<reference evidence="5" key="1">
    <citation type="journal article" date="2019" name="Int. J. Syst. Evol. Microbiol.">
        <title>The Global Catalogue of Microorganisms (GCM) 10K type strain sequencing project: providing services to taxonomists for standard genome sequencing and annotation.</title>
        <authorList>
            <consortium name="The Broad Institute Genomics Platform"/>
            <consortium name="The Broad Institute Genome Sequencing Center for Infectious Disease"/>
            <person name="Wu L."/>
            <person name="Ma J."/>
        </authorList>
    </citation>
    <scope>NUCLEOTIDE SEQUENCE [LARGE SCALE GENOMIC DNA]</scope>
    <source>
        <strain evidence="5">JCM 13852</strain>
    </source>
</reference>
<sequence length="255" mass="27779">MNTLKHTPRSDATWFRRYSPSASTRMRLLCLPHAGGSASSYHSWGNAFGDDIEVLATRYPGRQERIAEPCIESMEEMADAVTAAVLPLLDKPLALFGHSMGASLAYEVAVRLERKHGFCPSVLLVSGQRPPHGQRPRTAHLDGAESVLAEVRKLGGTDAALLEDPDLRELVMPALLADFTIVGRYAEKGPRPAVPVRCPVVGYVGDRDPNVTGEEVAAWAGVAPKGFELKVLEGDHFYLVPSRDELVTDLASRLR</sequence>
<dbReference type="InterPro" id="IPR029058">
    <property type="entry name" value="AB_hydrolase_fold"/>
</dbReference>
<name>A0ABW0XVP3_9ACTN</name>